<name>A0A2R4WFJ4_9HYPH</name>
<accession>A0A2R4WFJ4</accession>
<dbReference type="KEGG" id="mee:DA075_04585"/>
<dbReference type="Proteomes" id="UP000244755">
    <property type="component" value="Chromosome 1"/>
</dbReference>
<organism evidence="1 2">
    <name type="scientific">Methylobacterium currus</name>
    <dbReference type="NCBI Taxonomy" id="2051553"/>
    <lineage>
        <taxon>Bacteria</taxon>
        <taxon>Pseudomonadati</taxon>
        <taxon>Pseudomonadota</taxon>
        <taxon>Alphaproteobacteria</taxon>
        <taxon>Hyphomicrobiales</taxon>
        <taxon>Methylobacteriaceae</taxon>
        <taxon>Methylobacterium</taxon>
    </lineage>
</organism>
<dbReference type="EMBL" id="CP028843">
    <property type="protein sequence ID" value="AWB20301.1"/>
    <property type="molecule type" value="Genomic_DNA"/>
</dbReference>
<proteinExistence type="predicted"/>
<keyword evidence="2" id="KW-1185">Reference proteome</keyword>
<reference evidence="1 2" key="1">
    <citation type="submission" date="2018-04" db="EMBL/GenBank/DDBJ databases">
        <title>Methylobacterium sp. PR1016A genome.</title>
        <authorList>
            <person name="Park W."/>
        </authorList>
    </citation>
    <scope>NUCLEOTIDE SEQUENCE [LARGE SCALE GENOMIC DNA]</scope>
    <source>
        <strain evidence="1 2">PR1016A</strain>
    </source>
</reference>
<protein>
    <submittedName>
        <fullName evidence="1">Uncharacterized protein</fullName>
    </submittedName>
</protein>
<evidence type="ECO:0000313" key="2">
    <source>
        <dbReference type="Proteomes" id="UP000244755"/>
    </source>
</evidence>
<sequence length="61" mass="6801">MQVAHDARIDFMDLSRKIVRQQLGGFAQPLAKPRYHARTDPGSRVSGVVAQQIFPLPAPPY</sequence>
<evidence type="ECO:0000313" key="1">
    <source>
        <dbReference type="EMBL" id="AWB20301.1"/>
    </source>
</evidence>
<gene>
    <name evidence="1" type="ORF">DA075_04585</name>
</gene>
<dbReference type="AlphaFoldDB" id="A0A2R4WFJ4"/>
<dbReference type="RefSeq" id="WP_099952210.1">
    <property type="nucleotide sequence ID" value="NZ_CP028843.1"/>
</dbReference>